<dbReference type="RefSeq" id="WP_179266840.1">
    <property type="nucleotide sequence ID" value="NZ_CP058579.1"/>
</dbReference>
<sequence length="77" mass="8915">MTNDTEIETSERSLTVQRRFDAPRERVREAWTDPDQVDQWWGPDGFTTTIDEMESGSSWWSAPTAGRSRLWSVPPIT</sequence>
<comment type="similarity">
    <text evidence="1">Belongs to the AHA1 family.</text>
</comment>
<dbReference type="InterPro" id="IPR023393">
    <property type="entry name" value="START-like_dom_sf"/>
</dbReference>
<dbReference type="Pfam" id="PF08327">
    <property type="entry name" value="AHSA1"/>
    <property type="match status" value="1"/>
</dbReference>
<name>A0A7D5L863_9EURY</name>
<protein>
    <submittedName>
        <fullName evidence="3">SRPBCC domain-containing protein</fullName>
    </submittedName>
</protein>
<evidence type="ECO:0000259" key="2">
    <source>
        <dbReference type="Pfam" id="PF08327"/>
    </source>
</evidence>
<dbReference type="Proteomes" id="UP000509626">
    <property type="component" value="Chromosome"/>
</dbReference>
<dbReference type="Gene3D" id="3.30.530.20">
    <property type="match status" value="1"/>
</dbReference>
<reference evidence="3 4" key="1">
    <citation type="submission" date="2020-06" db="EMBL/GenBank/DDBJ databases">
        <title>NJ-3-1, isolated from saline soil.</title>
        <authorList>
            <person name="Cui H.L."/>
            <person name="Shi X."/>
        </authorList>
    </citation>
    <scope>NUCLEOTIDE SEQUENCE [LARGE SCALE GENOMIC DNA]</scope>
    <source>
        <strain evidence="3 4">NJ-3-1</strain>
    </source>
</reference>
<dbReference type="InterPro" id="IPR013538">
    <property type="entry name" value="ASHA1/2-like_C"/>
</dbReference>
<dbReference type="EMBL" id="CP058579">
    <property type="protein sequence ID" value="QLG60254.1"/>
    <property type="molecule type" value="Genomic_DNA"/>
</dbReference>
<evidence type="ECO:0000313" key="3">
    <source>
        <dbReference type="EMBL" id="QLG60254.1"/>
    </source>
</evidence>
<keyword evidence="4" id="KW-1185">Reference proteome</keyword>
<dbReference type="OrthoDB" id="165863at2157"/>
<feature type="domain" description="Activator of Hsp90 ATPase homologue 1/2-like C-terminal" evidence="2">
    <location>
        <begin position="21"/>
        <end position="55"/>
    </location>
</feature>
<proteinExistence type="inferred from homology"/>
<dbReference type="KEGG" id="halu:HUG12_00120"/>
<dbReference type="SUPFAM" id="SSF55961">
    <property type="entry name" value="Bet v1-like"/>
    <property type="match status" value="1"/>
</dbReference>
<accession>A0A7D5L863</accession>
<organism evidence="3 4">
    <name type="scientific">Halorarum salinum</name>
    <dbReference type="NCBI Taxonomy" id="2743089"/>
    <lineage>
        <taxon>Archaea</taxon>
        <taxon>Methanobacteriati</taxon>
        <taxon>Methanobacteriota</taxon>
        <taxon>Stenosarchaea group</taxon>
        <taxon>Halobacteria</taxon>
        <taxon>Halobacteriales</taxon>
        <taxon>Haloferacaceae</taxon>
        <taxon>Halorarum</taxon>
    </lineage>
</organism>
<evidence type="ECO:0000256" key="1">
    <source>
        <dbReference type="ARBA" id="ARBA00006817"/>
    </source>
</evidence>
<dbReference type="GeneID" id="56035817"/>
<dbReference type="AlphaFoldDB" id="A0A7D5L863"/>
<gene>
    <name evidence="3" type="ORF">HUG12_00120</name>
</gene>
<evidence type="ECO:0000313" key="4">
    <source>
        <dbReference type="Proteomes" id="UP000509626"/>
    </source>
</evidence>